<dbReference type="KEGG" id="sind:105177332"/>
<dbReference type="AlphaFoldDB" id="A0A6I9UF92"/>
<accession>A0A6I9UF92</accession>
<gene>
    <name evidence="2" type="primary">LOC105177332</name>
</gene>
<reference evidence="2" key="1">
    <citation type="submission" date="2025-08" db="UniProtKB">
        <authorList>
            <consortium name="RefSeq"/>
        </authorList>
    </citation>
    <scope>IDENTIFICATION</scope>
</reference>
<dbReference type="OrthoDB" id="1746275at2759"/>
<protein>
    <submittedName>
        <fullName evidence="2">Uncharacterized protein LOC105177332 isoform X1</fullName>
    </submittedName>
</protein>
<keyword evidence="1" id="KW-1185">Reference proteome</keyword>
<dbReference type="Proteomes" id="UP000504604">
    <property type="component" value="Linkage group LG2"/>
</dbReference>
<dbReference type="RefSeq" id="XP_011098759.1">
    <property type="nucleotide sequence ID" value="XM_011100457.2"/>
</dbReference>
<sequence length="161" mass="18534">MDYTALTVTCFRNKSTPEIQHRKLITEVLAPDLGGNWMNWKMWTLLELDRFHGDGNADQNDVSHGECGIALPMLGQTWGMPSYLQNHQVDIVIACCTLHNFIRRYSNDDIIFNEPDEDTPPDMDSFYHRGHPTTSELEAQRTLRDNIALQMWAAHHPNNPQ</sequence>
<dbReference type="GeneID" id="105177332"/>
<evidence type="ECO:0000313" key="1">
    <source>
        <dbReference type="Proteomes" id="UP000504604"/>
    </source>
</evidence>
<evidence type="ECO:0000313" key="2">
    <source>
        <dbReference type="RefSeq" id="XP_011098759.1"/>
    </source>
</evidence>
<dbReference type="InParanoid" id="A0A6I9UF92"/>
<proteinExistence type="predicted"/>
<name>A0A6I9UF92_SESIN</name>
<organism evidence="1 2">
    <name type="scientific">Sesamum indicum</name>
    <name type="common">Oriental sesame</name>
    <name type="synonym">Sesamum orientale</name>
    <dbReference type="NCBI Taxonomy" id="4182"/>
    <lineage>
        <taxon>Eukaryota</taxon>
        <taxon>Viridiplantae</taxon>
        <taxon>Streptophyta</taxon>
        <taxon>Embryophyta</taxon>
        <taxon>Tracheophyta</taxon>
        <taxon>Spermatophyta</taxon>
        <taxon>Magnoliopsida</taxon>
        <taxon>eudicotyledons</taxon>
        <taxon>Gunneridae</taxon>
        <taxon>Pentapetalae</taxon>
        <taxon>asterids</taxon>
        <taxon>lamiids</taxon>
        <taxon>Lamiales</taxon>
        <taxon>Pedaliaceae</taxon>
        <taxon>Sesamum</taxon>
    </lineage>
</organism>